<dbReference type="CDD" id="cd01106">
    <property type="entry name" value="HTH_TipAL-Mta"/>
    <property type="match status" value="1"/>
</dbReference>
<organism evidence="7">
    <name type="scientific">Bifidobacterium aquikefiricola</name>
    <dbReference type="NCBI Taxonomy" id="3059038"/>
    <lineage>
        <taxon>Bacteria</taxon>
        <taxon>Bacillati</taxon>
        <taxon>Actinomycetota</taxon>
        <taxon>Actinomycetes</taxon>
        <taxon>Bifidobacteriales</taxon>
        <taxon>Bifidobacteriaceae</taxon>
        <taxon>Bifidobacterium</taxon>
    </lineage>
</organism>
<sequence>MNMEFSIHEVAELTGITTRMLRYYDAIGVLKPSSKSYHGSRQYDEPALIRLQQILLFRDLGLDLSTIQQVLDRQTDERKALRSHVNMLHQEKERLTRQIAAVERTLLSLEKGEHIMTDTMFDGFDNHAQYQEEVERRWGKEAYERSDSWWNTMNDTDKSQWKSKLAQLNADWEHAAHDSTVTPQSDTAQLLAERHVDWLRGIPGTPANDPDGDVYGYVKGLAAMYVADKRFAHNYGGLAGATFVRDTLLIWVKQHQQ</sequence>
<evidence type="ECO:0000256" key="4">
    <source>
        <dbReference type="ARBA" id="ARBA00023163"/>
    </source>
</evidence>
<dbReference type="EMBL" id="CP129674">
    <property type="protein sequence ID" value="XDS45347.1"/>
    <property type="molecule type" value="Genomic_DNA"/>
</dbReference>
<dbReference type="GO" id="GO:0003700">
    <property type="term" value="F:DNA-binding transcription factor activity"/>
    <property type="evidence" value="ECO:0007669"/>
    <property type="project" value="InterPro"/>
</dbReference>
<dbReference type="SMART" id="SM00422">
    <property type="entry name" value="HTH_MERR"/>
    <property type="match status" value="1"/>
</dbReference>
<keyword evidence="1" id="KW-0805">Transcription regulation</keyword>
<dbReference type="Gene3D" id="1.10.1660.10">
    <property type="match status" value="1"/>
</dbReference>
<evidence type="ECO:0000256" key="1">
    <source>
        <dbReference type="ARBA" id="ARBA00023015"/>
    </source>
</evidence>
<dbReference type="SUPFAM" id="SSF89082">
    <property type="entry name" value="Antibiotic binding domain of TipA-like multidrug resistance regulators"/>
    <property type="match status" value="1"/>
</dbReference>
<gene>
    <name evidence="7" type="ORF">QN215_04395</name>
</gene>
<evidence type="ECO:0000259" key="6">
    <source>
        <dbReference type="PROSITE" id="PS50937"/>
    </source>
</evidence>
<dbReference type="InterPro" id="IPR012925">
    <property type="entry name" value="TipAS_dom"/>
</dbReference>
<feature type="domain" description="HTH merR-type" evidence="6">
    <location>
        <begin position="4"/>
        <end position="73"/>
    </location>
</feature>
<evidence type="ECO:0000256" key="3">
    <source>
        <dbReference type="ARBA" id="ARBA00023159"/>
    </source>
</evidence>
<accession>A0AB39U8M3</accession>
<dbReference type="InterPro" id="IPR009061">
    <property type="entry name" value="DNA-bd_dom_put_sf"/>
</dbReference>
<reference evidence="7" key="1">
    <citation type="submission" date="2023-07" db="EMBL/GenBank/DDBJ databases">
        <title>Bifidobacterium aquikefiriaerophilum sp. nov. and Bifidobacterium eccum sp. nov., isolated from water kefir.</title>
        <authorList>
            <person name="Breselge S."/>
            <person name="Bellassi P."/>
            <person name="Barcenilla C."/>
            <person name="Alvarez-Ordonez A."/>
            <person name="Morelli L."/>
            <person name="Cotter P.D."/>
        </authorList>
    </citation>
    <scope>NUCLEOTIDE SEQUENCE</scope>
    <source>
        <strain evidence="7">WK041_4_12</strain>
    </source>
</reference>
<dbReference type="Gene3D" id="1.10.490.50">
    <property type="entry name" value="Antibiotic binding domain of TipA-like multidrug resistance regulators"/>
    <property type="match status" value="1"/>
</dbReference>
<name>A0AB39U8M3_9BIFI</name>
<evidence type="ECO:0000256" key="5">
    <source>
        <dbReference type="SAM" id="Coils"/>
    </source>
</evidence>
<dbReference type="PANTHER" id="PTHR30204:SF90">
    <property type="entry name" value="HTH-TYPE TRANSCRIPTIONAL ACTIVATOR MTA"/>
    <property type="match status" value="1"/>
</dbReference>
<dbReference type="KEGG" id="baqk:QN215_04395"/>
<evidence type="ECO:0000313" key="7">
    <source>
        <dbReference type="EMBL" id="XDS45347.1"/>
    </source>
</evidence>
<keyword evidence="3" id="KW-0010">Activator</keyword>
<dbReference type="InterPro" id="IPR047057">
    <property type="entry name" value="MerR_fam"/>
</dbReference>
<keyword evidence="5" id="KW-0175">Coiled coil</keyword>
<dbReference type="PROSITE" id="PS50937">
    <property type="entry name" value="HTH_MERR_2"/>
    <property type="match status" value="1"/>
</dbReference>
<feature type="coiled-coil region" evidence="5">
    <location>
        <begin position="78"/>
        <end position="112"/>
    </location>
</feature>
<proteinExistence type="predicted"/>
<dbReference type="Pfam" id="PF07739">
    <property type="entry name" value="TipAS"/>
    <property type="match status" value="1"/>
</dbReference>
<dbReference type="InterPro" id="IPR036244">
    <property type="entry name" value="TipA-like_antibiotic-bd"/>
</dbReference>
<protein>
    <submittedName>
        <fullName evidence="7">MerR family transcriptional regulator</fullName>
    </submittedName>
</protein>
<keyword evidence="2" id="KW-0238">DNA-binding</keyword>
<dbReference type="SUPFAM" id="SSF46955">
    <property type="entry name" value="Putative DNA-binding domain"/>
    <property type="match status" value="1"/>
</dbReference>
<dbReference type="RefSeq" id="WP_369344883.1">
    <property type="nucleotide sequence ID" value="NZ_CP129674.1"/>
</dbReference>
<dbReference type="Pfam" id="PF13411">
    <property type="entry name" value="MerR_1"/>
    <property type="match status" value="1"/>
</dbReference>
<keyword evidence="4" id="KW-0804">Transcription</keyword>
<dbReference type="PANTHER" id="PTHR30204">
    <property type="entry name" value="REDOX-CYCLING DRUG-SENSING TRANSCRIPTIONAL ACTIVATOR SOXR"/>
    <property type="match status" value="1"/>
</dbReference>
<dbReference type="InterPro" id="IPR000551">
    <property type="entry name" value="MerR-type_HTH_dom"/>
</dbReference>
<evidence type="ECO:0000256" key="2">
    <source>
        <dbReference type="ARBA" id="ARBA00023125"/>
    </source>
</evidence>
<dbReference type="GO" id="GO:0003677">
    <property type="term" value="F:DNA binding"/>
    <property type="evidence" value="ECO:0007669"/>
    <property type="project" value="UniProtKB-KW"/>
</dbReference>
<dbReference type="AlphaFoldDB" id="A0AB39U8M3"/>